<dbReference type="PRINTS" id="PR00081">
    <property type="entry name" value="GDHRDH"/>
</dbReference>
<dbReference type="PRINTS" id="PR00080">
    <property type="entry name" value="SDRFAMILY"/>
</dbReference>
<dbReference type="PANTHER" id="PTHR43313">
    <property type="entry name" value="SHORT-CHAIN DEHYDROGENASE/REDUCTASE FAMILY 9C"/>
    <property type="match status" value="1"/>
</dbReference>
<feature type="transmembrane region" description="Helical" evidence="3">
    <location>
        <begin position="6"/>
        <end position="25"/>
    </location>
</feature>
<keyword evidence="1" id="KW-0560">Oxidoreductase</keyword>
<evidence type="ECO:0000256" key="3">
    <source>
        <dbReference type="SAM" id="Phobius"/>
    </source>
</evidence>
<dbReference type="PANTHER" id="PTHR43313:SF36">
    <property type="entry name" value="D-BETA-HYDROXYBUTYRATE DEHYDROGENASE, MITOCHONDRIAL"/>
    <property type="match status" value="1"/>
</dbReference>
<dbReference type="InterPro" id="IPR036291">
    <property type="entry name" value="NAD(P)-bd_dom_sf"/>
</dbReference>
<protein>
    <submittedName>
        <fullName evidence="5">17-beta-hydroxysteroid dehydrogenase type 6-like</fullName>
    </submittedName>
</protein>
<evidence type="ECO:0000256" key="1">
    <source>
        <dbReference type="ARBA" id="ARBA00023002"/>
    </source>
</evidence>
<comment type="similarity">
    <text evidence="2">Belongs to the short-chain dehydrogenases/reductases (SDR) family.</text>
</comment>
<sequence>MDLFSTILGAALLLCGVIATGLLVLKYKSRKKMLLPTFKSVLVTGCDRGFGFMLAKRLDEEGFKVFAGCLDATGEGAKELQMDTSPKLELIQLDVTKEKEIEEAKAKIIDSLAGYMLWAVVNNAGVACHAEFEWIPKRSFQHTIDVNILAVVNVTRAFLPLVRAAKGRIVNMASMAGRTATPGFTAYSASKFAVIGFSESLRREMAHFGVKVITVEPAIYKYVQLSVRDFQIDYSVTALSSTTNFLGQCEEFWAQAEPGIKRDYGEPYFLATQEAKSRLLQWTSPALDEVVDCYMHAVASVQPHSRYVPPWKLQLLNDVMNMLWNSVQDRILAAVMNIRAKPDMLRPIQNGRTGRRRSHAT</sequence>
<dbReference type="Gene3D" id="3.40.50.720">
    <property type="entry name" value="NAD(P)-binding Rossmann-like Domain"/>
    <property type="match status" value="1"/>
</dbReference>
<dbReference type="Pfam" id="PF00106">
    <property type="entry name" value="adh_short"/>
    <property type="match status" value="1"/>
</dbReference>
<dbReference type="PROSITE" id="PS00061">
    <property type="entry name" value="ADH_SHORT"/>
    <property type="match status" value="1"/>
</dbReference>
<dbReference type="SUPFAM" id="SSF51735">
    <property type="entry name" value="NAD(P)-binding Rossmann-fold domains"/>
    <property type="match status" value="1"/>
</dbReference>
<reference evidence="5" key="1">
    <citation type="submission" date="2025-08" db="UniProtKB">
        <authorList>
            <consortium name="RefSeq"/>
        </authorList>
    </citation>
    <scope>IDENTIFICATION</scope>
</reference>
<evidence type="ECO:0000313" key="4">
    <source>
        <dbReference type="Proteomes" id="UP000694888"/>
    </source>
</evidence>
<accession>A0ABM0JJ31</accession>
<dbReference type="InterPro" id="IPR020904">
    <property type="entry name" value="Sc_DH/Rdtase_CS"/>
</dbReference>
<gene>
    <name evidence="5" type="primary">LOC101855631</name>
</gene>
<organism evidence="4 5">
    <name type="scientific">Aplysia californica</name>
    <name type="common">California sea hare</name>
    <dbReference type="NCBI Taxonomy" id="6500"/>
    <lineage>
        <taxon>Eukaryota</taxon>
        <taxon>Metazoa</taxon>
        <taxon>Spiralia</taxon>
        <taxon>Lophotrochozoa</taxon>
        <taxon>Mollusca</taxon>
        <taxon>Gastropoda</taxon>
        <taxon>Heterobranchia</taxon>
        <taxon>Euthyneura</taxon>
        <taxon>Tectipleura</taxon>
        <taxon>Aplysiida</taxon>
        <taxon>Aplysioidea</taxon>
        <taxon>Aplysiidae</taxon>
        <taxon>Aplysia</taxon>
    </lineage>
</organism>
<dbReference type="InterPro" id="IPR002347">
    <property type="entry name" value="SDR_fam"/>
</dbReference>
<keyword evidence="3" id="KW-1133">Transmembrane helix</keyword>
<dbReference type="GeneID" id="101855631"/>
<keyword evidence="4" id="KW-1185">Reference proteome</keyword>
<name>A0ABM0JJ31_APLCA</name>
<keyword evidence="3" id="KW-0472">Membrane</keyword>
<evidence type="ECO:0000256" key="2">
    <source>
        <dbReference type="RuleBase" id="RU000363"/>
    </source>
</evidence>
<proteinExistence type="inferred from homology"/>
<keyword evidence="3" id="KW-0812">Transmembrane</keyword>
<dbReference type="RefSeq" id="XP_005094807.1">
    <property type="nucleotide sequence ID" value="XM_005094750.1"/>
</dbReference>
<evidence type="ECO:0000313" key="5">
    <source>
        <dbReference type="RefSeq" id="XP_005094807.1"/>
    </source>
</evidence>
<dbReference type="Proteomes" id="UP000694888">
    <property type="component" value="Unplaced"/>
</dbReference>